<proteinExistence type="predicted"/>
<sequence>MILVYEFIEGGSLGRHLLHQDQHDPLPWKRRLQICIGVARGLHYLHNGVKHTIIYRDVKLMTILLGENWEAKLADFGLCKKGPPSLSKALIRIDSVVKGTVGYLDPAYLRASQLTDKTDVYCLGVVLFEVLCARRSVHMESEREQSMAIWAPTCVEDGTINQIIDPYLIGKIAPECFKIYVDIATSCLREDNLARPAIGEVEVGLEHALELQDYADTAMRKDGVDSGSGQKFNIPIPLLN</sequence>
<dbReference type="PANTHER" id="PTHR27003:SF451">
    <property type="entry name" value="PROTEIN KINASE DOMAIN-CONTAINING PROTEIN"/>
    <property type="match status" value="1"/>
</dbReference>
<keyword evidence="3" id="KW-1185">Reference proteome</keyword>
<evidence type="ECO:0000259" key="1">
    <source>
        <dbReference type="PROSITE" id="PS50011"/>
    </source>
</evidence>
<dbReference type="InterPro" id="IPR000719">
    <property type="entry name" value="Prot_kinase_dom"/>
</dbReference>
<dbReference type="GO" id="GO:0004714">
    <property type="term" value="F:transmembrane receptor protein tyrosine kinase activity"/>
    <property type="evidence" value="ECO:0007669"/>
    <property type="project" value="InterPro"/>
</dbReference>
<dbReference type="PANTHER" id="PTHR27003">
    <property type="entry name" value="OS07G0166700 PROTEIN"/>
    <property type="match status" value="1"/>
</dbReference>
<dbReference type="SUPFAM" id="SSF56112">
    <property type="entry name" value="Protein kinase-like (PK-like)"/>
    <property type="match status" value="1"/>
</dbReference>
<dbReference type="GO" id="GO:0005524">
    <property type="term" value="F:ATP binding"/>
    <property type="evidence" value="ECO:0007669"/>
    <property type="project" value="InterPro"/>
</dbReference>
<organism evidence="2 3">
    <name type="scientific">Castanea mollissima</name>
    <name type="common">Chinese chestnut</name>
    <dbReference type="NCBI Taxonomy" id="60419"/>
    <lineage>
        <taxon>Eukaryota</taxon>
        <taxon>Viridiplantae</taxon>
        <taxon>Streptophyta</taxon>
        <taxon>Embryophyta</taxon>
        <taxon>Tracheophyta</taxon>
        <taxon>Spermatophyta</taxon>
        <taxon>Magnoliopsida</taxon>
        <taxon>eudicotyledons</taxon>
        <taxon>Gunneridae</taxon>
        <taxon>Pentapetalae</taxon>
        <taxon>rosids</taxon>
        <taxon>fabids</taxon>
        <taxon>Fagales</taxon>
        <taxon>Fagaceae</taxon>
        <taxon>Castanea</taxon>
    </lineage>
</organism>
<dbReference type="EMBL" id="JRKL02005981">
    <property type="protein sequence ID" value="KAF3949606.1"/>
    <property type="molecule type" value="Genomic_DNA"/>
</dbReference>
<dbReference type="InterPro" id="IPR011009">
    <property type="entry name" value="Kinase-like_dom_sf"/>
</dbReference>
<dbReference type="Pfam" id="PF00069">
    <property type="entry name" value="Pkinase"/>
    <property type="match status" value="1"/>
</dbReference>
<evidence type="ECO:0000313" key="2">
    <source>
        <dbReference type="EMBL" id="KAF3949606.1"/>
    </source>
</evidence>
<protein>
    <recommendedName>
        <fullName evidence="1">Protein kinase domain-containing protein</fullName>
    </recommendedName>
</protein>
<comment type="caution">
    <text evidence="2">The sequence shown here is derived from an EMBL/GenBank/DDBJ whole genome shotgun (WGS) entry which is preliminary data.</text>
</comment>
<dbReference type="Gene3D" id="1.10.510.10">
    <property type="entry name" value="Transferase(Phosphotransferase) domain 1"/>
    <property type="match status" value="1"/>
</dbReference>
<dbReference type="InterPro" id="IPR045272">
    <property type="entry name" value="ANXUR1/2-like"/>
</dbReference>
<dbReference type="AlphaFoldDB" id="A0A8J4QMZ0"/>
<gene>
    <name evidence="2" type="ORF">CMV_024546</name>
</gene>
<accession>A0A8J4QMZ0</accession>
<reference evidence="2" key="1">
    <citation type="submission" date="2020-03" db="EMBL/GenBank/DDBJ databases">
        <title>Castanea mollissima Vanexum genome sequencing.</title>
        <authorList>
            <person name="Staton M."/>
        </authorList>
    </citation>
    <scope>NUCLEOTIDE SEQUENCE</scope>
    <source>
        <tissue evidence="2">Leaf</tissue>
    </source>
</reference>
<dbReference type="GO" id="GO:0005886">
    <property type="term" value="C:plasma membrane"/>
    <property type="evidence" value="ECO:0007669"/>
    <property type="project" value="TreeGrafter"/>
</dbReference>
<dbReference type="OrthoDB" id="4062651at2759"/>
<dbReference type="Proteomes" id="UP000737018">
    <property type="component" value="Unassembled WGS sequence"/>
</dbReference>
<evidence type="ECO:0000313" key="3">
    <source>
        <dbReference type="Proteomes" id="UP000737018"/>
    </source>
</evidence>
<dbReference type="PROSITE" id="PS50011">
    <property type="entry name" value="PROTEIN_KINASE_DOM"/>
    <property type="match status" value="1"/>
</dbReference>
<name>A0A8J4QMZ0_9ROSI</name>
<feature type="domain" description="Protein kinase" evidence="1">
    <location>
        <begin position="1"/>
        <end position="210"/>
    </location>
</feature>
<dbReference type="GO" id="GO:0009506">
    <property type="term" value="C:plasmodesma"/>
    <property type="evidence" value="ECO:0007669"/>
    <property type="project" value="TreeGrafter"/>
</dbReference>